<evidence type="ECO:0000313" key="12">
    <source>
        <dbReference type="EMBL" id="QGM45235.1"/>
    </source>
</evidence>
<dbReference type="GO" id="GO:0005524">
    <property type="term" value="F:ATP binding"/>
    <property type="evidence" value="ECO:0007669"/>
    <property type="project" value="UniProtKB-KW"/>
</dbReference>
<evidence type="ECO:0000256" key="3">
    <source>
        <dbReference type="ARBA" id="ARBA00012737"/>
    </source>
</evidence>
<comment type="catalytic activity">
    <reaction evidence="7">
        <text>L-aspartate + L-glutamine + ATP + H2O = L-asparagine + L-glutamate + AMP + diphosphate + H(+)</text>
        <dbReference type="Rhea" id="RHEA:12228"/>
        <dbReference type="ChEBI" id="CHEBI:15377"/>
        <dbReference type="ChEBI" id="CHEBI:15378"/>
        <dbReference type="ChEBI" id="CHEBI:29985"/>
        <dbReference type="ChEBI" id="CHEBI:29991"/>
        <dbReference type="ChEBI" id="CHEBI:30616"/>
        <dbReference type="ChEBI" id="CHEBI:33019"/>
        <dbReference type="ChEBI" id="CHEBI:58048"/>
        <dbReference type="ChEBI" id="CHEBI:58359"/>
        <dbReference type="ChEBI" id="CHEBI:456215"/>
        <dbReference type="EC" id="6.3.5.4"/>
    </reaction>
</comment>
<keyword evidence="5 9" id="KW-0067">ATP-binding</keyword>
<dbReference type="Gene3D" id="3.60.20.10">
    <property type="entry name" value="Glutamine Phosphoribosylpyrophosphate, subunit 1, domain 1"/>
    <property type="match status" value="1"/>
</dbReference>
<feature type="active site" description="For GATase activity" evidence="8">
    <location>
        <position position="2"/>
    </location>
</feature>
<organism evidence="12 13">
    <name type="scientific">Methylocystis heyeri</name>
    <dbReference type="NCBI Taxonomy" id="391905"/>
    <lineage>
        <taxon>Bacteria</taxon>
        <taxon>Pseudomonadati</taxon>
        <taxon>Pseudomonadota</taxon>
        <taxon>Alphaproteobacteria</taxon>
        <taxon>Hyphomicrobiales</taxon>
        <taxon>Methylocystaceae</taxon>
        <taxon>Methylocystis</taxon>
    </lineage>
</organism>
<feature type="binding site" evidence="9">
    <location>
        <begin position="380"/>
        <end position="381"/>
    </location>
    <ligand>
        <name>ATP</name>
        <dbReference type="ChEBI" id="CHEBI:30616"/>
    </ligand>
</feature>
<dbReference type="GO" id="GO:0004066">
    <property type="term" value="F:asparagine synthase (glutamine-hydrolyzing) activity"/>
    <property type="evidence" value="ECO:0007669"/>
    <property type="project" value="UniProtKB-EC"/>
</dbReference>
<dbReference type="NCBIfam" id="TIGR01536">
    <property type="entry name" value="asn_synth_AEB"/>
    <property type="match status" value="1"/>
</dbReference>
<dbReference type="OrthoDB" id="9763290at2"/>
<evidence type="ECO:0000256" key="2">
    <source>
        <dbReference type="ARBA" id="ARBA00005752"/>
    </source>
</evidence>
<keyword evidence="13" id="KW-1185">Reference proteome</keyword>
<evidence type="ECO:0000256" key="1">
    <source>
        <dbReference type="ARBA" id="ARBA00005187"/>
    </source>
</evidence>
<reference evidence="12 13" key="1">
    <citation type="submission" date="2019-11" db="EMBL/GenBank/DDBJ databases">
        <title>The genome sequence of Methylocystis heyeri.</title>
        <authorList>
            <person name="Oshkin I.Y."/>
            <person name="Miroshnikov K."/>
            <person name="Dedysh S.N."/>
        </authorList>
    </citation>
    <scope>NUCLEOTIDE SEQUENCE [LARGE SCALE GENOMIC DNA]</scope>
    <source>
        <strain evidence="12 13">H2</strain>
    </source>
</reference>
<comment type="similarity">
    <text evidence="2">Belongs to the asparagine synthetase family.</text>
</comment>
<evidence type="ECO:0000256" key="10">
    <source>
        <dbReference type="PIRSR" id="PIRSR001589-3"/>
    </source>
</evidence>
<dbReference type="EMBL" id="CP046052">
    <property type="protein sequence ID" value="QGM45235.1"/>
    <property type="molecule type" value="Genomic_DNA"/>
</dbReference>
<dbReference type="Pfam" id="PF00733">
    <property type="entry name" value="Asn_synthase"/>
    <property type="match status" value="1"/>
</dbReference>
<evidence type="ECO:0000313" key="13">
    <source>
        <dbReference type="Proteomes" id="UP000309061"/>
    </source>
</evidence>
<dbReference type="Pfam" id="PF13537">
    <property type="entry name" value="GATase_7"/>
    <property type="match status" value="1"/>
</dbReference>
<dbReference type="PROSITE" id="PS51278">
    <property type="entry name" value="GATASE_TYPE_2"/>
    <property type="match status" value="1"/>
</dbReference>
<feature type="binding site" evidence="9">
    <location>
        <position position="104"/>
    </location>
    <ligand>
        <name>L-glutamine</name>
        <dbReference type="ChEBI" id="CHEBI:58359"/>
    </ligand>
</feature>
<dbReference type="KEGG" id="mhey:H2LOC_005745"/>
<dbReference type="PANTHER" id="PTHR43284:SF1">
    <property type="entry name" value="ASPARAGINE SYNTHETASE"/>
    <property type="match status" value="1"/>
</dbReference>
<sequence>MCGLAGFIAARPPADMKTVISAMADSVRHRGPDDEGAFADAEAGVALGFRRLAIVDLSAAGRQPMHSACGRYVLVFNGEVYNHRELRAVLEQEGCRPPWRGHSDTETLLAGFAEWGVVPTLERAVGMFAFALWDRIERRLTLGRDRFGEKPLYYGWVGQGAKRAFAFGSELKALRAYPGFANPVSRDALGLYLQYSVVPAPYSIYEGVFKLAPASLLTLRAEDLPDQRLQIEPYWNAAQTARQGLANPFRDENEALSLLEAALHEAVGLQSVADAPLGAFLSGGVDSSMIVALMQAQSARPVQTFTVGFDEAGFDESPHALAVARHLGSDHHELRLGAADARAVIPLLPRLYDEPFADSSQIPTYLICKAASRRVTVALSGDAGDEHFGGYNRYIWARRVFGLLGRTPPALRRRLASAICATPSWIWSALGSASGGVGGVARLEEKAHKLASRLQNVDSLDDFYRSLVKEWPDGRLLALGAGFLPTQLDDAGLTAGVTEPEHRMMLWDSLTYLPDDILTKVDRAAMGVSLETRAPFLDHRVVELAWRLPLHMKIRDGQGKWALRQLLYKYVPRELIERPKAGFSIPLGQWLRGPLRDWAEDLLEESRLDREGYLDAKPIREAWGRHLGGRRDCTGRLWSVLMFQAWLEANS</sequence>
<proteinExistence type="inferred from homology"/>
<keyword evidence="12" id="KW-0436">Ligase</keyword>
<evidence type="ECO:0000256" key="8">
    <source>
        <dbReference type="PIRSR" id="PIRSR001589-1"/>
    </source>
</evidence>
<dbReference type="SUPFAM" id="SSF56235">
    <property type="entry name" value="N-terminal nucleophile aminohydrolases (Ntn hydrolases)"/>
    <property type="match status" value="1"/>
</dbReference>
<dbReference type="EC" id="6.3.5.4" evidence="3"/>
<feature type="site" description="Important for beta-aspartyl-AMP intermediate formation" evidence="10">
    <location>
        <position position="382"/>
    </location>
</feature>
<keyword evidence="6 8" id="KW-0315">Glutamine amidotransferase</keyword>
<dbReference type="CDD" id="cd00712">
    <property type="entry name" value="AsnB"/>
    <property type="match status" value="1"/>
</dbReference>
<feature type="domain" description="Glutamine amidotransferase type-2" evidence="11">
    <location>
        <begin position="2"/>
        <end position="222"/>
    </location>
</feature>
<evidence type="ECO:0000259" key="11">
    <source>
        <dbReference type="PROSITE" id="PS51278"/>
    </source>
</evidence>
<accession>A0A6B8KE09</accession>
<dbReference type="InterPro" id="IPR017932">
    <property type="entry name" value="GATase_2_dom"/>
</dbReference>
<dbReference type="Gene3D" id="3.40.50.620">
    <property type="entry name" value="HUPs"/>
    <property type="match status" value="1"/>
</dbReference>
<keyword evidence="8" id="KW-0061">Asparagine biosynthesis</keyword>
<evidence type="ECO:0000256" key="7">
    <source>
        <dbReference type="ARBA" id="ARBA00048741"/>
    </source>
</evidence>
<keyword evidence="4 9" id="KW-0547">Nucleotide-binding</keyword>
<protein>
    <recommendedName>
        <fullName evidence="3">asparagine synthase (glutamine-hydrolyzing)</fullName>
        <ecNumber evidence="3">6.3.5.4</ecNumber>
    </recommendedName>
</protein>
<dbReference type="Proteomes" id="UP000309061">
    <property type="component" value="Chromosome"/>
</dbReference>
<dbReference type="AlphaFoldDB" id="A0A6B8KE09"/>
<dbReference type="InterPro" id="IPR001962">
    <property type="entry name" value="Asn_synthase"/>
</dbReference>
<dbReference type="PIRSF" id="PIRSF001589">
    <property type="entry name" value="Asn_synthetase_glu-h"/>
    <property type="match status" value="1"/>
</dbReference>
<dbReference type="InterPro" id="IPR033738">
    <property type="entry name" value="AsnB_N"/>
</dbReference>
<dbReference type="PANTHER" id="PTHR43284">
    <property type="entry name" value="ASPARAGINE SYNTHETASE (GLUTAMINE-HYDROLYZING)"/>
    <property type="match status" value="1"/>
</dbReference>
<dbReference type="InterPro" id="IPR006426">
    <property type="entry name" value="Asn_synth_AEB"/>
</dbReference>
<evidence type="ECO:0000256" key="6">
    <source>
        <dbReference type="ARBA" id="ARBA00022962"/>
    </source>
</evidence>
<dbReference type="InterPro" id="IPR014729">
    <property type="entry name" value="Rossmann-like_a/b/a_fold"/>
</dbReference>
<dbReference type="SUPFAM" id="SSF52402">
    <property type="entry name" value="Adenine nucleotide alpha hydrolases-like"/>
    <property type="match status" value="1"/>
</dbReference>
<gene>
    <name evidence="12" type="primary">asnB</name>
    <name evidence="12" type="ORF">H2LOC_005745</name>
</gene>
<name>A0A6B8KE09_9HYPH</name>
<dbReference type="InterPro" id="IPR051786">
    <property type="entry name" value="ASN_synthetase/amidase"/>
</dbReference>
<evidence type="ECO:0000256" key="5">
    <source>
        <dbReference type="ARBA" id="ARBA00022840"/>
    </source>
</evidence>
<comment type="pathway">
    <text evidence="1">Amino-acid biosynthesis; L-asparagine biosynthesis; L-asparagine from L-aspartate (L-Gln route): step 1/1.</text>
</comment>
<dbReference type="CDD" id="cd01991">
    <property type="entry name" value="Asn_synthase_B_C"/>
    <property type="match status" value="1"/>
</dbReference>
<dbReference type="GO" id="GO:0005829">
    <property type="term" value="C:cytosol"/>
    <property type="evidence" value="ECO:0007669"/>
    <property type="project" value="TreeGrafter"/>
</dbReference>
<dbReference type="RefSeq" id="WP_136495517.1">
    <property type="nucleotide sequence ID" value="NZ_CP046052.1"/>
</dbReference>
<dbReference type="InterPro" id="IPR029055">
    <property type="entry name" value="Ntn_hydrolases_N"/>
</dbReference>
<evidence type="ECO:0000256" key="4">
    <source>
        <dbReference type="ARBA" id="ARBA00022741"/>
    </source>
</evidence>
<dbReference type="GO" id="GO:0006529">
    <property type="term" value="P:asparagine biosynthetic process"/>
    <property type="evidence" value="ECO:0007669"/>
    <property type="project" value="UniProtKB-KW"/>
</dbReference>
<feature type="binding site" evidence="9">
    <location>
        <position position="307"/>
    </location>
    <ligand>
        <name>ATP</name>
        <dbReference type="ChEBI" id="CHEBI:30616"/>
    </ligand>
</feature>
<keyword evidence="8" id="KW-0028">Amino-acid biosynthesis</keyword>
<evidence type="ECO:0000256" key="9">
    <source>
        <dbReference type="PIRSR" id="PIRSR001589-2"/>
    </source>
</evidence>